<evidence type="ECO:0000256" key="9">
    <source>
        <dbReference type="SAM" id="MobiDB-lite"/>
    </source>
</evidence>
<feature type="transmembrane region" description="Helical" evidence="10">
    <location>
        <begin position="219"/>
        <end position="241"/>
    </location>
</feature>
<dbReference type="EMBL" id="WJXW01000004">
    <property type="protein sequence ID" value="KAF9736674.1"/>
    <property type="molecule type" value="Genomic_DNA"/>
</dbReference>
<sequence length="577" mass="63196">MADSDDASRRRESHYNQQRSSLRSERCHTPSRPQSRPQSQQLARAYTYTPDDDHVSPPQTPASIPGTPAIPRILDTSDRSSPAPNVPRIPQRKPSLDKRRTRSPSGTGSRHGSAGRTMRGSTVEELLFLDAHEYDHDAGFDQVAAPAPVQNPDESPRYVHHHLEKERPASRPRTQPSGRQSFIPGRAAPSSVTAFPTRACHRPDQTPSHSPLATELYTISYLIVFSIFGTLARLAVQWLTFYPGAPATFPVLWANFAGTLFMGFLSQDTRLFREEWGQRAPTLPRTPPSDEEEALEQKNSAASHAKVKKTIPLYIGLATGFCGSFTSFSSFMRDVFLAFLDDLRYPNIGATAGRDDGYSFMAGLAVVIITVAVSYSALKVGAHVALLLDRFTPTLPFRATRTFVDPIVVFIAWGAWLGAIFLAIWPPDRHASNETWRGQAILACVFAPLGCLLRFYVSLKLNPISPSFPLGTFVVNIFGTAVLGMAYDLQHVQIGGSGVGGGREGCQVLQGIMDGFDGCLTTVSTWILEIDTLKRSHAWKYAFASIAAGCAVLVVVMGSVRWSIGWTAVACATSRSW</sequence>
<dbReference type="AlphaFoldDB" id="A0A9P6KSH2"/>
<evidence type="ECO:0000256" key="5">
    <source>
        <dbReference type="ARBA" id="ARBA00022989"/>
    </source>
</evidence>
<proteinExistence type="inferred from homology"/>
<keyword evidence="6 10" id="KW-0472">Membrane</keyword>
<evidence type="ECO:0000256" key="2">
    <source>
        <dbReference type="ARBA" id="ARBA00004651"/>
    </source>
</evidence>
<dbReference type="OrthoDB" id="409792at2759"/>
<dbReference type="PANTHER" id="PTHR28259">
    <property type="entry name" value="FLUORIDE EXPORT PROTEIN 1-RELATED"/>
    <property type="match status" value="1"/>
</dbReference>
<keyword evidence="3" id="KW-1003">Cell membrane</keyword>
<evidence type="ECO:0000256" key="8">
    <source>
        <dbReference type="ARBA" id="ARBA00035585"/>
    </source>
</evidence>
<comment type="function">
    <text evidence="1">Fluoride channel required for the rapid expulsion of cytoplasmic fluoride.</text>
</comment>
<comment type="similarity">
    <text evidence="7">Belongs to the fluoride channel Fluc/FEX (TC 1.A.43) family.</text>
</comment>
<feature type="compositionally biased region" description="Basic and acidic residues" evidence="9">
    <location>
        <begin position="1"/>
        <end position="14"/>
    </location>
</feature>
<name>A0A9P6KSH2_9PLEO</name>
<feature type="transmembrane region" description="Helical" evidence="10">
    <location>
        <begin position="360"/>
        <end position="382"/>
    </location>
</feature>
<feature type="region of interest" description="Disordered" evidence="9">
    <location>
        <begin position="1"/>
        <end position="120"/>
    </location>
</feature>
<feature type="transmembrane region" description="Helical" evidence="10">
    <location>
        <begin position="468"/>
        <end position="487"/>
    </location>
</feature>
<evidence type="ECO:0000256" key="4">
    <source>
        <dbReference type="ARBA" id="ARBA00022692"/>
    </source>
</evidence>
<evidence type="ECO:0000256" key="3">
    <source>
        <dbReference type="ARBA" id="ARBA00022475"/>
    </source>
</evidence>
<evidence type="ECO:0000256" key="1">
    <source>
        <dbReference type="ARBA" id="ARBA00002598"/>
    </source>
</evidence>
<evidence type="ECO:0008006" key="13">
    <source>
        <dbReference type="Google" id="ProtNLM"/>
    </source>
</evidence>
<evidence type="ECO:0000313" key="11">
    <source>
        <dbReference type="EMBL" id="KAF9736674.1"/>
    </source>
</evidence>
<dbReference type="Proteomes" id="UP000756921">
    <property type="component" value="Unassembled WGS sequence"/>
</dbReference>
<dbReference type="InterPro" id="IPR003691">
    <property type="entry name" value="FluC"/>
</dbReference>
<protein>
    <recommendedName>
        <fullName evidence="13">Chromosome condensation protein</fullName>
    </recommendedName>
</protein>
<keyword evidence="4 10" id="KW-0812">Transmembrane</keyword>
<feature type="transmembrane region" description="Helical" evidence="10">
    <location>
        <begin position="247"/>
        <end position="265"/>
    </location>
</feature>
<dbReference type="GO" id="GO:1903425">
    <property type="term" value="F:fluoride transmembrane transporter activity"/>
    <property type="evidence" value="ECO:0007669"/>
    <property type="project" value="TreeGrafter"/>
</dbReference>
<dbReference type="GO" id="GO:0005886">
    <property type="term" value="C:plasma membrane"/>
    <property type="evidence" value="ECO:0007669"/>
    <property type="project" value="UniProtKB-SubCell"/>
</dbReference>
<comment type="catalytic activity">
    <reaction evidence="8">
        <text>fluoride(in) = fluoride(out)</text>
        <dbReference type="Rhea" id="RHEA:76159"/>
        <dbReference type="ChEBI" id="CHEBI:17051"/>
    </reaction>
    <physiologicalReaction direction="left-to-right" evidence="8">
        <dbReference type="Rhea" id="RHEA:76160"/>
    </physiologicalReaction>
</comment>
<dbReference type="Pfam" id="PF02537">
    <property type="entry name" value="CRCB"/>
    <property type="match status" value="2"/>
</dbReference>
<feature type="region of interest" description="Disordered" evidence="9">
    <location>
        <begin position="279"/>
        <end position="300"/>
    </location>
</feature>
<organism evidence="11 12">
    <name type="scientific">Paraphaeosphaeria minitans</name>
    <dbReference type="NCBI Taxonomy" id="565426"/>
    <lineage>
        <taxon>Eukaryota</taxon>
        <taxon>Fungi</taxon>
        <taxon>Dikarya</taxon>
        <taxon>Ascomycota</taxon>
        <taxon>Pezizomycotina</taxon>
        <taxon>Dothideomycetes</taxon>
        <taxon>Pleosporomycetidae</taxon>
        <taxon>Pleosporales</taxon>
        <taxon>Massarineae</taxon>
        <taxon>Didymosphaeriaceae</taxon>
        <taxon>Paraphaeosphaeria</taxon>
    </lineage>
</organism>
<keyword evidence="12" id="KW-1185">Reference proteome</keyword>
<gene>
    <name evidence="11" type="ORF">PMIN01_04453</name>
</gene>
<feature type="compositionally biased region" description="Low complexity" evidence="9">
    <location>
        <begin position="30"/>
        <end position="41"/>
    </location>
</feature>
<evidence type="ECO:0000256" key="10">
    <source>
        <dbReference type="SAM" id="Phobius"/>
    </source>
</evidence>
<feature type="transmembrane region" description="Helical" evidence="10">
    <location>
        <begin position="436"/>
        <end position="456"/>
    </location>
</feature>
<feature type="region of interest" description="Disordered" evidence="9">
    <location>
        <begin position="163"/>
        <end position="190"/>
    </location>
</feature>
<dbReference type="PANTHER" id="PTHR28259:SF1">
    <property type="entry name" value="FLUORIDE EXPORT PROTEIN 1-RELATED"/>
    <property type="match status" value="1"/>
</dbReference>
<comment type="caution">
    <text evidence="11">The sequence shown here is derived from an EMBL/GenBank/DDBJ whole genome shotgun (WGS) entry which is preliminary data.</text>
</comment>
<keyword evidence="5 10" id="KW-1133">Transmembrane helix</keyword>
<feature type="transmembrane region" description="Helical" evidence="10">
    <location>
        <begin position="403"/>
        <end position="424"/>
    </location>
</feature>
<feature type="compositionally biased region" description="Low complexity" evidence="9">
    <location>
        <begin position="103"/>
        <end position="112"/>
    </location>
</feature>
<evidence type="ECO:0000256" key="6">
    <source>
        <dbReference type="ARBA" id="ARBA00023136"/>
    </source>
</evidence>
<comment type="subcellular location">
    <subcellularLocation>
        <location evidence="2">Cell membrane</location>
        <topology evidence="2">Multi-pass membrane protein</topology>
    </subcellularLocation>
</comment>
<evidence type="ECO:0000256" key="7">
    <source>
        <dbReference type="ARBA" id="ARBA00035120"/>
    </source>
</evidence>
<reference evidence="11" key="1">
    <citation type="journal article" date="2020" name="Mol. Plant Microbe Interact.">
        <title>Genome Sequence of the Biocontrol Agent Coniothyrium minitans strain Conio (IMI 134523).</title>
        <authorList>
            <person name="Patel D."/>
            <person name="Shittu T.A."/>
            <person name="Baroncelli R."/>
            <person name="Muthumeenakshi S."/>
            <person name="Osborne T.H."/>
            <person name="Janganan T.K."/>
            <person name="Sreenivasaprasad S."/>
        </authorList>
    </citation>
    <scope>NUCLEOTIDE SEQUENCE</scope>
    <source>
        <strain evidence="11">Conio</strain>
    </source>
</reference>
<evidence type="ECO:0000313" key="12">
    <source>
        <dbReference type="Proteomes" id="UP000756921"/>
    </source>
</evidence>
<feature type="transmembrane region" description="Helical" evidence="10">
    <location>
        <begin position="541"/>
        <end position="560"/>
    </location>
</feature>
<feature type="transmembrane region" description="Helical" evidence="10">
    <location>
        <begin position="313"/>
        <end position="340"/>
    </location>
</feature>
<accession>A0A9P6KSH2</accession>